<feature type="domain" description="Transthyretin/hydroxyisourate hydrolase" evidence="1">
    <location>
        <begin position="4"/>
        <end position="67"/>
    </location>
</feature>
<accession>A0A2J4PE25</accession>
<name>A0A2J4PE25_9ENTR</name>
<protein>
    <submittedName>
        <fullName evidence="2">Hydroxyisourate hydrolase</fullName>
    </submittedName>
</protein>
<reference evidence="2 3" key="2">
    <citation type="submission" date="2018-01" db="EMBL/GenBank/DDBJ databases">
        <title>Genomic study of Klebsiella pneumoniae.</title>
        <authorList>
            <person name="Yang Y."/>
            <person name="Bicalho R."/>
        </authorList>
    </citation>
    <scope>NUCLEOTIDE SEQUENCE [LARGE SCALE GENOMIC DNA]</scope>
    <source>
        <strain evidence="2 3">A11</strain>
    </source>
</reference>
<dbReference type="GO" id="GO:0016787">
    <property type="term" value="F:hydrolase activity"/>
    <property type="evidence" value="ECO:0007669"/>
    <property type="project" value="UniProtKB-KW"/>
</dbReference>
<evidence type="ECO:0000259" key="1">
    <source>
        <dbReference type="Pfam" id="PF00576"/>
    </source>
</evidence>
<dbReference type="InterPro" id="IPR036817">
    <property type="entry name" value="Transthyretin/HIU_hydrolase_sf"/>
</dbReference>
<organism evidence="2 3">
    <name type="scientific">Klebsiella michiganensis</name>
    <dbReference type="NCBI Taxonomy" id="1134687"/>
    <lineage>
        <taxon>Bacteria</taxon>
        <taxon>Pseudomonadati</taxon>
        <taxon>Pseudomonadota</taxon>
        <taxon>Gammaproteobacteria</taxon>
        <taxon>Enterobacterales</taxon>
        <taxon>Enterobacteriaceae</taxon>
        <taxon>Klebsiella/Raoultella group</taxon>
        <taxon>Klebsiella</taxon>
    </lineage>
</organism>
<evidence type="ECO:0000313" key="2">
    <source>
        <dbReference type="EMBL" id="PLL17055.1"/>
    </source>
</evidence>
<dbReference type="EMBL" id="PIDS01002070">
    <property type="protein sequence ID" value="PLL17055.1"/>
    <property type="molecule type" value="Genomic_DNA"/>
</dbReference>
<gene>
    <name evidence="2" type="ORF">CWN50_34455</name>
</gene>
<dbReference type="PROSITE" id="PS00768">
    <property type="entry name" value="TRANSTHYRETIN_1"/>
    <property type="match status" value="1"/>
</dbReference>
<evidence type="ECO:0000313" key="3">
    <source>
        <dbReference type="Proteomes" id="UP000234505"/>
    </source>
</evidence>
<dbReference type="AlphaFoldDB" id="A0A2J4PE25"/>
<dbReference type="Pfam" id="PF00576">
    <property type="entry name" value="Transthyretin"/>
    <property type="match status" value="1"/>
</dbReference>
<feature type="non-terminal residue" evidence="2">
    <location>
        <position position="69"/>
    </location>
</feature>
<keyword evidence="2" id="KW-0378">Hydrolase</keyword>
<dbReference type="Proteomes" id="UP000234505">
    <property type="component" value="Unassembled WGS sequence"/>
</dbReference>
<reference evidence="2 3" key="1">
    <citation type="submission" date="2017-11" db="EMBL/GenBank/DDBJ databases">
        <authorList>
            <person name="Han C.G."/>
        </authorList>
    </citation>
    <scope>NUCLEOTIDE SEQUENCE [LARGE SCALE GENOMIC DNA]</scope>
    <source>
        <strain evidence="2 3">A11</strain>
    </source>
</reference>
<dbReference type="InterPro" id="IPR023416">
    <property type="entry name" value="Transthyretin/HIU_hydrolase_d"/>
</dbReference>
<dbReference type="SUPFAM" id="SSF49472">
    <property type="entry name" value="Transthyretin (synonym: prealbumin)"/>
    <property type="match status" value="1"/>
</dbReference>
<proteinExistence type="predicted"/>
<sequence>MSTLSTHILDISTGRPAQGVKIALEREGELVARGVTDDNGRIGELGAGTLAPGRYRLCAEIGEWFADSG</sequence>
<comment type="caution">
    <text evidence="2">The sequence shown here is derived from an EMBL/GenBank/DDBJ whole genome shotgun (WGS) entry which is preliminary data.</text>
</comment>
<dbReference type="InterPro" id="IPR023418">
    <property type="entry name" value="Thyroxine_BS"/>
</dbReference>
<dbReference type="Gene3D" id="2.60.40.180">
    <property type="entry name" value="Transthyretin/hydroxyisourate hydrolase domain"/>
    <property type="match status" value="1"/>
</dbReference>